<feature type="transmembrane region" description="Helical" evidence="8">
    <location>
        <begin position="392"/>
        <end position="416"/>
    </location>
</feature>
<feature type="transmembrane region" description="Helical" evidence="8">
    <location>
        <begin position="329"/>
        <end position="347"/>
    </location>
</feature>
<evidence type="ECO:0000259" key="9">
    <source>
        <dbReference type="PROSITE" id="PS50850"/>
    </source>
</evidence>
<dbReference type="InterPro" id="IPR002220">
    <property type="entry name" value="DapA-like"/>
</dbReference>
<proteinExistence type="inferred from homology"/>
<protein>
    <submittedName>
        <fullName evidence="10">Quinate permease</fullName>
    </submittedName>
</protein>
<dbReference type="InterPro" id="IPR013785">
    <property type="entry name" value="Aldolase_TIM"/>
</dbReference>
<evidence type="ECO:0000256" key="5">
    <source>
        <dbReference type="ARBA" id="ARBA00022989"/>
    </source>
</evidence>
<gene>
    <name evidence="10" type="ORF">HII31_03241</name>
</gene>
<feature type="transmembrane region" description="Helical" evidence="8">
    <location>
        <begin position="76"/>
        <end position="94"/>
    </location>
</feature>
<dbReference type="PRINTS" id="PR00069">
    <property type="entry name" value="ALDKETRDTASE"/>
</dbReference>
<sequence>MHTMAGGSILLSNDAKKDPKEIFNRRLLYLLVAVAWAGMFYGFDQGNIGGIMELPSFEASFGLLDDTQEQRDNKKGTIAAMLAAGGSLGALLAAPTSDYLGRKWSVFTYGLVFMVGASLQMVPDFNVLLAGRFVGGLGVGACSMLTPQFLSENAPKSVCTYNLCIIVALMIAFWVNYGVSLWSGPNIEHNTSQWQTAMAIQLIPGGLMCFMVPWLLETPRYLIRIGKSEKGLSNLCKLRGLPSDHPYVQLEYSETRNQIAAEQEIHAGNSYWQILKDIFTIPSNFQRFFLAVMLFLFHKLTGTDSLNYFAPRIFQIIGVSDGNSLLTTGVYGVVKFITTIFYVGYLVEHVGRRLPLIVGATIQASCMLYLALYVRFGPNPETVTGGTPAGGIVGIIAIYLYAFGWSFGHSVACYVVAAEIFPARIRSFCMSICFFTNWIVNYGITRATPNMITTMGWGIFLMYAALTYLGVGFVWLCLPETKGRSIEAMDDLFKHPLWMMWKYAYPKEEDKVRKDVQQAFADHKLAEGDLDGSHVKGGSVVVVVTERVEKKSDAEASATVPAGVWCPVVSLYKDSPRQEIDLEATYTYFAHLIRGGVNGLVLQGSTAEAALLSREERIDITRTARKVATDLGVPEFPLAAGISGQSTNETLRLADDAAAAGADFGLLLPPSYWPSAITNDALIDFYREVADHSRIPIIVYNFPGVTSGVDLGVDVLSQIATHPNIRGVKLTCANAGKVTSLTAKFKPSEFAVFAGQSDWLLPCLIGGGVGCVTGIGNVFPRSVSKLYSLWQEGKIEEARELQGRVALAEAACKKGLAATKFGTAYFAGPVAGLSNHASFSTRKPYKPAGKALQDSTIATMQPLADLERSLPDSISRPPTKSVNVTNGIHHKEGVRSHFTLNTGANLPAIGFGTWKAAPGDAAKAVKEAFVAGYRHFDCAPLYFNEAEIGGVFKEAPIPRSEFFVTTKLWSSDHQRVQQALDKSLQDLGLDYIDLYLMHWPVTLSPDTGAEYGKEDRKVHVEGWDFRDTWREMENLLDTGKVRAIGVANFSTVNLEKLLETAKVVPAVNQTEIQPLLPQDKLHAYCSSKGIHQTAFGPLGGTGSTLHEEPIIVEIAKKRGVATGNVMLSWGIAKGWSVIPKSISPKRIAANLRDNFVPSREEMQAIDALAKKQGKRFNRPDWGTTIFHDDVDANVA</sequence>
<dbReference type="InterPro" id="IPR023210">
    <property type="entry name" value="NADP_OxRdtase_dom"/>
</dbReference>
<dbReference type="PROSITE" id="PS50850">
    <property type="entry name" value="MFS"/>
    <property type="match status" value="1"/>
</dbReference>
<feature type="transmembrane region" description="Helical" evidence="8">
    <location>
        <begin position="354"/>
        <end position="372"/>
    </location>
</feature>
<keyword evidence="5 8" id="KW-1133">Transmembrane helix</keyword>
<keyword evidence="6" id="KW-0560">Oxidoreductase</keyword>
<dbReference type="Gene3D" id="1.20.1250.20">
    <property type="entry name" value="MFS general substrate transporter like domains"/>
    <property type="match status" value="1"/>
</dbReference>
<evidence type="ECO:0000256" key="7">
    <source>
        <dbReference type="ARBA" id="ARBA00023136"/>
    </source>
</evidence>
<dbReference type="SUPFAM" id="SSF51430">
    <property type="entry name" value="NAD(P)-linked oxidoreductase"/>
    <property type="match status" value="1"/>
</dbReference>
<feature type="domain" description="Major facilitator superfamily (MFS) profile" evidence="9">
    <location>
        <begin position="30"/>
        <end position="482"/>
    </location>
</feature>
<dbReference type="InterPro" id="IPR036259">
    <property type="entry name" value="MFS_trans_sf"/>
</dbReference>
<comment type="subcellular location">
    <subcellularLocation>
        <location evidence="1">Membrane</location>
        <topology evidence="1">Multi-pass membrane protein</topology>
    </subcellularLocation>
</comment>
<organism evidence="10 11">
    <name type="scientific">Pseudocercospora fuligena</name>
    <dbReference type="NCBI Taxonomy" id="685502"/>
    <lineage>
        <taxon>Eukaryota</taxon>
        <taxon>Fungi</taxon>
        <taxon>Dikarya</taxon>
        <taxon>Ascomycota</taxon>
        <taxon>Pezizomycotina</taxon>
        <taxon>Dothideomycetes</taxon>
        <taxon>Dothideomycetidae</taxon>
        <taxon>Mycosphaerellales</taxon>
        <taxon>Mycosphaerellaceae</taxon>
        <taxon>Pseudocercospora</taxon>
    </lineage>
</organism>
<feature type="transmembrane region" description="Helical" evidence="8">
    <location>
        <begin position="197"/>
        <end position="216"/>
    </location>
</feature>
<dbReference type="InterPro" id="IPR003663">
    <property type="entry name" value="Sugar/inositol_transpt"/>
</dbReference>
<dbReference type="PANTHER" id="PTHR48022:SF8">
    <property type="entry name" value="MAJOR FACILITATOR SUPERFAMILY (MFS) PROFILE DOMAIN-CONTAINING PROTEIN-RELATED"/>
    <property type="match status" value="1"/>
</dbReference>
<dbReference type="InterPro" id="IPR050360">
    <property type="entry name" value="MFS_Sugar_Transporters"/>
</dbReference>
<dbReference type="OrthoDB" id="416253at2759"/>
<evidence type="ECO:0000256" key="2">
    <source>
        <dbReference type="ARBA" id="ARBA00010992"/>
    </source>
</evidence>
<dbReference type="SUPFAM" id="SSF103473">
    <property type="entry name" value="MFS general substrate transporter"/>
    <property type="match status" value="1"/>
</dbReference>
<dbReference type="AlphaFoldDB" id="A0A8H6RQI5"/>
<dbReference type="Pfam" id="PF00701">
    <property type="entry name" value="DHDPS"/>
    <property type="match status" value="1"/>
</dbReference>
<comment type="similarity">
    <text evidence="2">Belongs to the major facilitator superfamily. Sugar transporter (TC 2.A.1.1) family.</text>
</comment>
<dbReference type="Pfam" id="PF00248">
    <property type="entry name" value="Aldo_ket_red"/>
    <property type="match status" value="1"/>
</dbReference>
<feature type="transmembrane region" description="Helical" evidence="8">
    <location>
        <begin position="129"/>
        <end position="146"/>
    </location>
</feature>
<keyword evidence="3" id="KW-0813">Transport</keyword>
<evidence type="ECO:0000313" key="10">
    <source>
        <dbReference type="EMBL" id="KAF7195349.1"/>
    </source>
</evidence>
<evidence type="ECO:0000313" key="11">
    <source>
        <dbReference type="Proteomes" id="UP000660729"/>
    </source>
</evidence>
<evidence type="ECO:0000256" key="6">
    <source>
        <dbReference type="ARBA" id="ARBA00023002"/>
    </source>
</evidence>
<feature type="transmembrane region" description="Helical" evidence="8">
    <location>
        <begin position="158"/>
        <end position="177"/>
    </location>
</feature>
<feature type="transmembrane region" description="Helical" evidence="8">
    <location>
        <begin position="457"/>
        <end position="478"/>
    </location>
</feature>
<dbReference type="FunFam" id="3.20.20.100:FF:000002">
    <property type="entry name" value="2,5-diketo-D-gluconic acid reductase A"/>
    <property type="match status" value="1"/>
</dbReference>
<evidence type="ECO:0000256" key="1">
    <source>
        <dbReference type="ARBA" id="ARBA00004141"/>
    </source>
</evidence>
<dbReference type="SMART" id="SM01130">
    <property type="entry name" value="DHDPS"/>
    <property type="match status" value="1"/>
</dbReference>
<dbReference type="PANTHER" id="PTHR48022">
    <property type="entry name" value="PLASTIDIC GLUCOSE TRANSPORTER 4"/>
    <property type="match status" value="1"/>
</dbReference>
<dbReference type="PROSITE" id="PS00216">
    <property type="entry name" value="SUGAR_TRANSPORT_1"/>
    <property type="match status" value="2"/>
</dbReference>
<feature type="transmembrane region" description="Helical" evidence="8">
    <location>
        <begin position="27"/>
        <end position="43"/>
    </location>
</feature>
<reference evidence="10" key="1">
    <citation type="submission" date="2020-04" db="EMBL/GenBank/DDBJ databases">
        <title>Draft genome resource of the tomato pathogen Pseudocercospora fuligena.</title>
        <authorList>
            <person name="Zaccaron A."/>
        </authorList>
    </citation>
    <scope>NUCLEOTIDE SEQUENCE</scope>
    <source>
        <strain evidence="10">PF001</strain>
    </source>
</reference>
<evidence type="ECO:0000256" key="8">
    <source>
        <dbReference type="SAM" id="Phobius"/>
    </source>
</evidence>
<name>A0A8H6RQI5_9PEZI</name>
<dbReference type="EMBL" id="JABCIY010000040">
    <property type="protein sequence ID" value="KAF7195349.1"/>
    <property type="molecule type" value="Genomic_DNA"/>
</dbReference>
<keyword evidence="11" id="KW-1185">Reference proteome</keyword>
<dbReference type="GO" id="GO:0016020">
    <property type="term" value="C:membrane"/>
    <property type="evidence" value="ECO:0007669"/>
    <property type="project" value="UniProtKB-SubCell"/>
</dbReference>
<comment type="caution">
    <text evidence="10">The sequence shown here is derived from an EMBL/GenBank/DDBJ whole genome shotgun (WGS) entry which is preliminary data.</text>
</comment>
<feature type="transmembrane region" description="Helical" evidence="8">
    <location>
        <begin position="288"/>
        <end position="309"/>
    </location>
</feature>
<evidence type="ECO:0000256" key="3">
    <source>
        <dbReference type="ARBA" id="ARBA00022448"/>
    </source>
</evidence>
<dbReference type="CDD" id="cd00408">
    <property type="entry name" value="DHDPS-like"/>
    <property type="match status" value="1"/>
</dbReference>
<evidence type="ECO:0000256" key="4">
    <source>
        <dbReference type="ARBA" id="ARBA00022692"/>
    </source>
</evidence>
<dbReference type="NCBIfam" id="TIGR00879">
    <property type="entry name" value="SP"/>
    <property type="match status" value="1"/>
</dbReference>
<dbReference type="InterPro" id="IPR020846">
    <property type="entry name" value="MFS_dom"/>
</dbReference>
<dbReference type="InterPro" id="IPR005829">
    <property type="entry name" value="Sugar_transporter_CS"/>
</dbReference>
<dbReference type="SUPFAM" id="SSF51569">
    <property type="entry name" value="Aldolase"/>
    <property type="match status" value="1"/>
</dbReference>
<dbReference type="Proteomes" id="UP000660729">
    <property type="component" value="Unassembled WGS sequence"/>
</dbReference>
<feature type="transmembrane region" description="Helical" evidence="8">
    <location>
        <begin position="106"/>
        <end position="123"/>
    </location>
</feature>
<accession>A0A8H6RQI5</accession>
<dbReference type="GO" id="GO:0016829">
    <property type="term" value="F:lyase activity"/>
    <property type="evidence" value="ECO:0007669"/>
    <property type="project" value="InterPro"/>
</dbReference>
<dbReference type="GO" id="GO:0005351">
    <property type="term" value="F:carbohydrate:proton symporter activity"/>
    <property type="evidence" value="ECO:0007669"/>
    <property type="project" value="TreeGrafter"/>
</dbReference>
<dbReference type="InterPro" id="IPR018170">
    <property type="entry name" value="Aldo/ket_reductase_CS"/>
</dbReference>
<dbReference type="Gene3D" id="3.20.20.100">
    <property type="entry name" value="NADP-dependent oxidoreductase domain"/>
    <property type="match status" value="1"/>
</dbReference>
<dbReference type="InterPro" id="IPR020471">
    <property type="entry name" value="AKR"/>
</dbReference>
<keyword evidence="7 8" id="KW-0472">Membrane</keyword>
<keyword evidence="4 8" id="KW-0812">Transmembrane</keyword>
<dbReference type="PROSITE" id="PS00798">
    <property type="entry name" value="ALDOKETO_REDUCTASE_1"/>
    <property type="match status" value="1"/>
</dbReference>
<dbReference type="Pfam" id="PF00083">
    <property type="entry name" value="Sugar_tr"/>
    <property type="match status" value="1"/>
</dbReference>
<dbReference type="GO" id="GO:0016616">
    <property type="term" value="F:oxidoreductase activity, acting on the CH-OH group of donors, NAD or NADP as acceptor"/>
    <property type="evidence" value="ECO:0007669"/>
    <property type="project" value="UniProtKB-ARBA"/>
</dbReference>
<dbReference type="InterPro" id="IPR005828">
    <property type="entry name" value="MFS_sugar_transport-like"/>
</dbReference>
<dbReference type="Gene3D" id="3.20.20.70">
    <property type="entry name" value="Aldolase class I"/>
    <property type="match status" value="1"/>
</dbReference>
<dbReference type="InterPro" id="IPR036812">
    <property type="entry name" value="NAD(P)_OxRdtase_dom_sf"/>
</dbReference>